<evidence type="ECO:0000256" key="1">
    <source>
        <dbReference type="ARBA" id="ARBA00005898"/>
    </source>
</evidence>
<evidence type="ECO:0000256" key="8">
    <source>
        <dbReference type="ARBA" id="ARBA00023316"/>
    </source>
</evidence>
<keyword evidence="4" id="KW-0547">Nucleotide-binding</keyword>
<dbReference type="Pfam" id="PF02875">
    <property type="entry name" value="Mur_ligase_C"/>
    <property type="match status" value="1"/>
</dbReference>
<dbReference type="PROSITE" id="PS01011">
    <property type="entry name" value="FOLYLPOLYGLU_SYNT_1"/>
    <property type="match status" value="1"/>
</dbReference>
<keyword evidence="6 9" id="KW-0133">Cell shape</keyword>
<proteinExistence type="inferred from homology"/>
<keyword evidence="8 9" id="KW-0961">Cell wall biogenesis/degradation</keyword>
<evidence type="ECO:0000256" key="2">
    <source>
        <dbReference type="ARBA" id="ARBA00022490"/>
    </source>
</evidence>
<dbReference type="UniPathway" id="UPA00219"/>
<keyword evidence="9" id="KW-0132">Cell division</keyword>
<dbReference type="Gene3D" id="3.90.190.20">
    <property type="entry name" value="Mur ligase, C-terminal domain"/>
    <property type="match status" value="1"/>
</dbReference>
<evidence type="ECO:0000313" key="13">
    <source>
        <dbReference type="Proteomes" id="UP000178085"/>
    </source>
</evidence>
<keyword evidence="5" id="KW-0067">ATP-binding</keyword>
<dbReference type="InterPro" id="IPR005761">
    <property type="entry name" value="UDP-N-AcMur-Glu-dNH2Pim_ligase"/>
</dbReference>
<dbReference type="InterPro" id="IPR004101">
    <property type="entry name" value="Mur_ligase_C"/>
</dbReference>
<keyword evidence="7 9" id="KW-0573">Peptidoglycan synthesis</keyword>
<name>A0A1F4NQ75_UNCK3</name>
<dbReference type="Gene3D" id="3.40.1190.10">
    <property type="entry name" value="Mur-like, catalytic domain"/>
    <property type="match status" value="1"/>
</dbReference>
<dbReference type="NCBIfam" id="NF001126">
    <property type="entry name" value="PRK00139.1-4"/>
    <property type="match status" value="1"/>
</dbReference>
<dbReference type="GO" id="GO:0009252">
    <property type="term" value="P:peptidoglycan biosynthetic process"/>
    <property type="evidence" value="ECO:0007669"/>
    <property type="project" value="UniProtKB-UniPathway"/>
</dbReference>
<reference evidence="12 13" key="1">
    <citation type="journal article" date="2016" name="Nat. Commun.">
        <title>Thousands of microbial genomes shed light on interconnected biogeochemical processes in an aquifer system.</title>
        <authorList>
            <person name="Anantharaman K."/>
            <person name="Brown C.T."/>
            <person name="Hug L.A."/>
            <person name="Sharon I."/>
            <person name="Castelle C.J."/>
            <person name="Probst A.J."/>
            <person name="Thomas B.C."/>
            <person name="Singh A."/>
            <person name="Wilkins M.J."/>
            <person name="Karaoz U."/>
            <person name="Brodie E.L."/>
            <person name="Williams K.H."/>
            <person name="Hubbard S.S."/>
            <person name="Banfield J.F."/>
        </authorList>
    </citation>
    <scope>NUCLEOTIDE SEQUENCE [LARGE SCALE GENOMIC DNA]</scope>
</reference>
<organism evidence="12 13">
    <name type="scientific">candidate division Kazan bacterium RIFCSPLOWO2_01_FULL_45_19</name>
    <dbReference type="NCBI Taxonomy" id="1798538"/>
    <lineage>
        <taxon>Bacteria</taxon>
        <taxon>Bacteria division Kazan-3B-28</taxon>
    </lineage>
</organism>
<dbReference type="PANTHER" id="PTHR23135:SF4">
    <property type="entry name" value="UDP-N-ACETYLMURAMOYL-L-ALANYL-D-GLUTAMATE--2,6-DIAMINOPIMELATE LIGASE MURE HOMOLOG, CHLOROPLASTIC"/>
    <property type="match status" value="1"/>
</dbReference>
<feature type="domain" description="Mur ligase C-terminal" evidence="10">
    <location>
        <begin position="285"/>
        <end position="413"/>
    </location>
</feature>
<comment type="pathway">
    <text evidence="9">Cell wall biogenesis; peptidoglycan biosynthesis.</text>
</comment>
<evidence type="ECO:0000256" key="3">
    <source>
        <dbReference type="ARBA" id="ARBA00022598"/>
    </source>
</evidence>
<dbReference type="GO" id="GO:0004326">
    <property type="term" value="F:tetrahydrofolylpolyglutamate synthase activity"/>
    <property type="evidence" value="ECO:0007669"/>
    <property type="project" value="InterPro"/>
</dbReference>
<gene>
    <name evidence="12" type="ORF">A3K51_02085</name>
</gene>
<dbReference type="GO" id="GO:0051301">
    <property type="term" value="P:cell division"/>
    <property type="evidence" value="ECO:0007669"/>
    <property type="project" value="UniProtKB-KW"/>
</dbReference>
<dbReference type="GO" id="GO:0005524">
    <property type="term" value="F:ATP binding"/>
    <property type="evidence" value="ECO:0007669"/>
    <property type="project" value="UniProtKB-KW"/>
</dbReference>
<evidence type="ECO:0000256" key="6">
    <source>
        <dbReference type="ARBA" id="ARBA00022960"/>
    </source>
</evidence>
<accession>A0A1F4NQ75</accession>
<keyword evidence="2" id="KW-0963">Cytoplasm</keyword>
<evidence type="ECO:0000256" key="7">
    <source>
        <dbReference type="ARBA" id="ARBA00022984"/>
    </source>
</evidence>
<evidence type="ECO:0008006" key="14">
    <source>
        <dbReference type="Google" id="ProtNLM"/>
    </source>
</evidence>
<protein>
    <recommendedName>
        <fullName evidence="14">UDP-N-acetylmuramyl-tripeptide synthetase</fullName>
    </recommendedName>
</protein>
<sequence length="441" mass="49123">MKYLLKKILGRAFAPDTFLYNTYHKGRGVLASTLSGFPSQKLIVIGVTGTNGKTTTCNMLANILAVSGAKVGLATTVNFWIGDKRWVNESKMTTLSPFALQKLLRRMVNAKCKYAVIETSSHALNQHRTWGIFYDVAVFTNLTQDHFDYHRTFEEYRDAKAKLFRELYASPRQSGVPKIMVLNFDDPTSSYLAKYPSDHTFYYTIERELPLETRESSLSATAIQLSPTGSSFEMRTPTGTLPVRLHLPGTFNIQNALAAASAAFALGVPTPIIKQGLESVTSVPGRMDRIKVGQPFTVICDYAHTPDGFEKVFSAVREFSPKKLIAVFGSAGDRDKTKRPVLGKIASNFADTIILTEEDPGNEDPMDIINQIRPGIPPEKFHEDENLYIIVDRKAAVRFALEQAQPDDTVLFLALGAQTMMATRTGLIPYDEREYIKSLLQ</sequence>
<comment type="subcellular location">
    <subcellularLocation>
        <location evidence="9">Cytoplasm</location>
    </subcellularLocation>
</comment>
<dbReference type="NCBIfam" id="TIGR01085">
    <property type="entry name" value="murE"/>
    <property type="match status" value="1"/>
</dbReference>
<keyword evidence="3" id="KW-0436">Ligase</keyword>
<evidence type="ECO:0000256" key="4">
    <source>
        <dbReference type="ARBA" id="ARBA00022741"/>
    </source>
</evidence>
<dbReference type="GO" id="GO:0071555">
    <property type="term" value="P:cell wall organization"/>
    <property type="evidence" value="ECO:0007669"/>
    <property type="project" value="UniProtKB-KW"/>
</dbReference>
<evidence type="ECO:0000256" key="5">
    <source>
        <dbReference type="ARBA" id="ARBA00022840"/>
    </source>
</evidence>
<keyword evidence="9" id="KW-0131">Cell cycle</keyword>
<dbReference type="Pfam" id="PF08245">
    <property type="entry name" value="Mur_ligase_M"/>
    <property type="match status" value="1"/>
</dbReference>
<evidence type="ECO:0000259" key="11">
    <source>
        <dbReference type="Pfam" id="PF08245"/>
    </source>
</evidence>
<dbReference type="AlphaFoldDB" id="A0A1F4NQ75"/>
<dbReference type="GO" id="GO:0008360">
    <property type="term" value="P:regulation of cell shape"/>
    <property type="evidence" value="ECO:0007669"/>
    <property type="project" value="UniProtKB-KW"/>
</dbReference>
<feature type="domain" description="Mur ligase central" evidence="11">
    <location>
        <begin position="47"/>
        <end position="263"/>
    </location>
</feature>
<evidence type="ECO:0000256" key="9">
    <source>
        <dbReference type="RuleBase" id="RU004135"/>
    </source>
</evidence>
<evidence type="ECO:0000259" key="10">
    <source>
        <dbReference type="Pfam" id="PF02875"/>
    </source>
</evidence>
<dbReference type="InterPro" id="IPR036565">
    <property type="entry name" value="Mur-like_cat_sf"/>
</dbReference>
<comment type="caution">
    <text evidence="12">The sequence shown here is derived from an EMBL/GenBank/DDBJ whole genome shotgun (WGS) entry which is preliminary data.</text>
</comment>
<dbReference type="SUPFAM" id="SSF53244">
    <property type="entry name" value="MurD-like peptide ligases, peptide-binding domain"/>
    <property type="match status" value="1"/>
</dbReference>
<dbReference type="InterPro" id="IPR018109">
    <property type="entry name" value="Folylpolyglutamate_synth_CS"/>
</dbReference>
<dbReference type="Proteomes" id="UP000178085">
    <property type="component" value="Unassembled WGS sequence"/>
</dbReference>
<evidence type="ECO:0000313" key="12">
    <source>
        <dbReference type="EMBL" id="OGB73615.1"/>
    </source>
</evidence>
<dbReference type="PANTHER" id="PTHR23135">
    <property type="entry name" value="MUR LIGASE FAMILY MEMBER"/>
    <property type="match status" value="1"/>
</dbReference>
<dbReference type="InterPro" id="IPR036615">
    <property type="entry name" value="Mur_ligase_C_dom_sf"/>
</dbReference>
<dbReference type="EMBL" id="METD01000001">
    <property type="protein sequence ID" value="OGB73615.1"/>
    <property type="molecule type" value="Genomic_DNA"/>
</dbReference>
<dbReference type="SUPFAM" id="SSF53623">
    <property type="entry name" value="MurD-like peptide ligases, catalytic domain"/>
    <property type="match status" value="1"/>
</dbReference>
<dbReference type="InterPro" id="IPR013221">
    <property type="entry name" value="Mur_ligase_cen"/>
</dbReference>
<comment type="similarity">
    <text evidence="1">Belongs to the MurCDEF family. MurE subfamily.</text>
</comment>
<dbReference type="GO" id="GO:0005737">
    <property type="term" value="C:cytoplasm"/>
    <property type="evidence" value="ECO:0007669"/>
    <property type="project" value="UniProtKB-SubCell"/>
</dbReference>